<evidence type="ECO:0000256" key="3">
    <source>
        <dbReference type="ARBA" id="ARBA00022490"/>
    </source>
</evidence>
<dbReference type="PANTHER" id="PTHR10980:SF60">
    <property type="entry name" value="RHO GDP-DISSOCIATION INHIBITOR 1"/>
    <property type="match status" value="1"/>
</dbReference>
<dbReference type="GO" id="GO:0007266">
    <property type="term" value="P:Rho protein signal transduction"/>
    <property type="evidence" value="ECO:0007669"/>
    <property type="project" value="InterPro"/>
</dbReference>
<feature type="region of interest" description="Disordered" evidence="4">
    <location>
        <begin position="43"/>
        <end position="109"/>
    </location>
</feature>
<reference evidence="5" key="1">
    <citation type="journal article" date="2019" name="Sci. Rep.">
        <title>Draft genome of Tanacetum cinerariifolium, the natural source of mosquito coil.</title>
        <authorList>
            <person name="Yamashiro T."/>
            <person name="Shiraishi A."/>
            <person name="Satake H."/>
            <person name="Nakayama K."/>
        </authorList>
    </citation>
    <scope>NUCLEOTIDE SEQUENCE</scope>
</reference>
<proteinExistence type="inferred from homology"/>
<comment type="similarity">
    <text evidence="2">Belongs to the Rho GDI family.</text>
</comment>
<dbReference type="GO" id="GO:0016020">
    <property type="term" value="C:membrane"/>
    <property type="evidence" value="ECO:0007669"/>
    <property type="project" value="TreeGrafter"/>
</dbReference>
<dbReference type="GO" id="GO:0005829">
    <property type="term" value="C:cytosol"/>
    <property type="evidence" value="ECO:0007669"/>
    <property type="project" value="TreeGrafter"/>
</dbReference>
<evidence type="ECO:0000313" key="5">
    <source>
        <dbReference type="EMBL" id="GEU40931.1"/>
    </source>
</evidence>
<dbReference type="EMBL" id="BKCJ010001370">
    <property type="protein sequence ID" value="GEU40931.1"/>
    <property type="molecule type" value="Genomic_DNA"/>
</dbReference>
<evidence type="ECO:0000256" key="2">
    <source>
        <dbReference type="ARBA" id="ARBA00009758"/>
    </source>
</evidence>
<gene>
    <name evidence="5" type="ORF">Tci_012909</name>
</gene>
<protein>
    <submittedName>
        <fullName evidence="5">Rho GDP-dissociation inhibitor 1-like</fullName>
    </submittedName>
</protein>
<keyword evidence="3" id="KW-0963">Cytoplasm</keyword>
<dbReference type="PANTHER" id="PTHR10980">
    <property type="entry name" value="RHO GDP-DISSOCIATION INHIBITOR"/>
    <property type="match status" value="1"/>
</dbReference>
<dbReference type="SUPFAM" id="SSF81296">
    <property type="entry name" value="E set domains"/>
    <property type="match status" value="1"/>
</dbReference>
<dbReference type="InterPro" id="IPR000406">
    <property type="entry name" value="Rho_GDI"/>
</dbReference>
<dbReference type="Gene3D" id="2.70.50.30">
    <property type="entry name" value="Coagulation Factor XIII, subunit A, domain 1"/>
    <property type="match status" value="1"/>
</dbReference>
<accession>A0A6L2JV31</accession>
<dbReference type="GO" id="GO:0005094">
    <property type="term" value="F:Rho GDP-dissociation inhibitor activity"/>
    <property type="evidence" value="ECO:0007669"/>
    <property type="project" value="InterPro"/>
</dbReference>
<dbReference type="AlphaFoldDB" id="A0A6L2JV31"/>
<sequence>MESNKSIHRSDEQRNLYKALFDAYECNKIILDTYGDTVTLKRHHDGEDKDEEPFARSDRGSMRRQVGKEPDSTSAADNQPVAEASQHPEWFQKQTKPLTPDPDHAWNKTLPATHRSIQPWISDLAKQADSRTSFNELMDTHSLVDLEFFLEEVYKATTDQLDWNNPEGYQYLHNLLKPLPLIPNSRGVKIYQKKINLTKPDAYRSDLKRKEAYTAYSNPRGFVYQNKDKKNRLMRIDELHKFNDGKLNDVRTALDDRLKGTRMKKIHTLAGNPVKEILLKLNLPDHRTFKDGGEDYGIVLSVEKGKTFEMKIIKKIKKSERFMAAMRNVLMVDLFFMFNYIENIERSLAYNRRVSSSNKQEKPDGSKVKLVRGGAEYFTRKRHTQRNDVANVYYGSYCLHASAIGQLTKRKNSEGKEIARLVDVALEKDYKHIDSSKEMLGTFDPQAEPYIHAMPEEVTPLGMLGRGNYSAKTKSALDMVLADDNFAIIVADSKRRAMAVLRREAWPPRYETYRGVDSRQAIILKATNEKEESITTDKAKRRENEERVPFEKELRVLEHESSSKLDVAESGDSWRAKLRLVQSDPLRLQRGMEM</sequence>
<comment type="subcellular location">
    <subcellularLocation>
        <location evidence="1">Cytoplasm</location>
    </subcellularLocation>
</comment>
<dbReference type="Pfam" id="PF02115">
    <property type="entry name" value="Rho_GDI"/>
    <property type="match status" value="1"/>
</dbReference>
<dbReference type="InterPro" id="IPR024792">
    <property type="entry name" value="RhoGDI_dom_sf"/>
</dbReference>
<name>A0A6L2JV31_TANCI</name>
<evidence type="ECO:0000256" key="1">
    <source>
        <dbReference type="ARBA" id="ARBA00004496"/>
    </source>
</evidence>
<comment type="caution">
    <text evidence="5">The sequence shown here is derived from an EMBL/GenBank/DDBJ whole genome shotgun (WGS) entry which is preliminary data.</text>
</comment>
<organism evidence="5">
    <name type="scientific">Tanacetum cinerariifolium</name>
    <name type="common">Dalmatian daisy</name>
    <name type="synonym">Chrysanthemum cinerariifolium</name>
    <dbReference type="NCBI Taxonomy" id="118510"/>
    <lineage>
        <taxon>Eukaryota</taxon>
        <taxon>Viridiplantae</taxon>
        <taxon>Streptophyta</taxon>
        <taxon>Embryophyta</taxon>
        <taxon>Tracheophyta</taxon>
        <taxon>Spermatophyta</taxon>
        <taxon>Magnoliopsida</taxon>
        <taxon>eudicotyledons</taxon>
        <taxon>Gunneridae</taxon>
        <taxon>Pentapetalae</taxon>
        <taxon>asterids</taxon>
        <taxon>campanulids</taxon>
        <taxon>Asterales</taxon>
        <taxon>Asteraceae</taxon>
        <taxon>Asteroideae</taxon>
        <taxon>Anthemideae</taxon>
        <taxon>Anthemidinae</taxon>
        <taxon>Tanacetum</taxon>
    </lineage>
</organism>
<evidence type="ECO:0000256" key="4">
    <source>
        <dbReference type="SAM" id="MobiDB-lite"/>
    </source>
</evidence>
<dbReference type="InterPro" id="IPR014756">
    <property type="entry name" value="Ig_E-set"/>
</dbReference>
<feature type="compositionally biased region" description="Basic and acidic residues" evidence="4">
    <location>
        <begin position="44"/>
        <end position="71"/>
    </location>
</feature>